<evidence type="ECO:0000256" key="5">
    <source>
        <dbReference type="SAM" id="MobiDB-lite"/>
    </source>
</evidence>
<evidence type="ECO:0000256" key="2">
    <source>
        <dbReference type="ARBA" id="ARBA00022771"/>
    </source>
</evidence>
<dbReference type="SMART" id="SM00184">
    <property type="entry name" value="RING"/>
    <property type="match status" value="1"/>
</dbReference>
<protein>
    <recommendedName>
        <fullName evidence="6">RING-type domain-containing protein</fullName>
    </recommendedName>
</protein>
<dbReference type="PANTHER" id="PTHR46858:SF5">
    <property type="entry name" value="E3 UBIQUITIN-PROTEIN LIGASE APD1-RELATED"/>
    <property type="match status" value="1"/>
</dbReference>
<dbReference type="PANTHER" id="PTHR46858">
    <property type="entry name" value="OS05G0521000 PROTEIN"/>
    <property type="match status" value="1"/>
</dbReference>
<keyword evidence="1" id="KW-0479">Metal-binding</keyword>
<name>A0ABR1FRA1_AURAN</name>
<dbReference type="SUPFAM" id="SSF57850">
    <property type="entry name" value="RING/U-box"/>
    <property type="match status" value="1"/>
</dbReference>
<dbReference type="Pfam" id="PF13920">
    <property type="entry name" value="zf-C3HC4_3"/>
    <property type="match status" value="1"/>
</dbReference>
<evidence type="ECO:0000256" key="1">
    <source>
        <dbReference type="ARBA" id="ARBA00022723"/>
    </source>
</evidence>
<feature type="compositionally biased region" description="Basic and acidic residues" evidence="5">
    <location>
        <begin position="370"/>
        <end position="397"/>
    </location>
</feature>
<evidence type="ECO:0000256" key="4">
    <source>
        <dbReference type="PROSITE-ProRule" id="PRU00175"/>
    </source>
</evidence>
<dbReference type="InterPro" id="IPR001841">
    <property type="entry name" value="Znf_RING"/>
</dbReference>
<keyword evidence="2 4" id="KW-0863">Zinc-finger</keyword>
<evidence type="ECO:0000256" key="3">
    <source>
        <dbReference type="ARBA" id="ARBA00022833"/>
    </source>
</evidence>
<feature type="region of interest" description="Disordered" evidence="5">
    <location>
        <begin position="364"/>
        <end position="426"/>
    </location>
</feature>
<evidence type="ECO:0000313" key="7">
    <source>
        <dbReference type="EMBL" id="KAK7236189.1"/>
    </source>
</evidence>
<dbReference type="Gene3D" id="3.30.40.10">
    <property type="entry name" value="Zinc/RING finger domain, C3HC4 (zinc finger)"/>
    <property type="match status" value="1"/>
</dbReference>
<dbReference type="Proteomes" id="UP001363151">
    <property type="component" value="Unassembled WGS sequence"/>
</dbReference>
<accession>A0ABR1FRA1</accession>
<evidence type="ECO:0000313" key="8">
    <source>
        <dbReference type="Proteomes" id="UP001363151"/>
    </source>
</evidence>
<organism evidence="7 8">
    <name type="scientific">Aureococcus anophagefferens</name>
    <name type="common">Harmful bloom alga</name>
    <dbReference type="NCBI Taxonomy" id="44056"/>
    <lineage>
        <taxon>Eukaryota</taxon>
        <taxon>Sar</taxon>
        <taxon>Stramenopiles</taxon>
        <taxon>Ochrophyta</taxon>
        <taxon>Pelagophyceae</taxon>
        <taxon>Pelagomonadales</taxon>
        <taxon>Pelagomonadaceae</taxon>
        <taxon>Aureococcus</taxon>
    </lineage>
</organism>
<proteinExistence type="predicted"/>
<keyword evidence="8" id="KW-1185">Reference proteome</keyword>
<dbReference type="InterPro" id="IPR013083">
    <property type="entry name" value="Znf_RING/FYVE/PHD"/>
</dbReference>
<reference evidence="7 8" key="1">
    <citation type="submission" date="2024-03" db="EMBL/GenBank/DDBJ databases">
        <title>Aureococcus anophagefferens CCMP1851 and Kratosvirus quantuckense: Draft genome of a second virus-susceptible host strain in the model system.</title>
        <authorList>
            <person name="Chase E."/>
            <person name="Truchon A.R."/>
            <person name="Schepens W."/>
            <person name="Wilhelm S.W."/>
        </authorList>
    </citation>
    <scope>NUCLEOTIDE SEQUENCE [LARGE SCALE GENOMIC DNA]</scope>
    <source>
        <strain evidence="7 8">CCMP1851</strain>
    </source>
</reference>
<dbReference type="PROSITE" id="PS50089">
    <property type="entry name" value="ZF_RING_2"/>
    <property type="match status" value="1"/>
</dbReference>
<feature type="region of interest" description="Disordered" evidence="5">
    <location>
        <begin position="215"/>
        <end position="328"/>
    </location>
</feature>
<keyword evidence="3" id="KW-0862">Zinc</keyword>
<evidence type="ECO:0000259" key="6">
    <source>
        <dbReference type="PROSITE" id="PS50089"/>
    </source>
</evidence>
<dbReference type="EMBL" id="JBBJCI010000286">
    <property type="protein sequence ID" value="KAK7236189.1"/>
    <property type="molecule type" value="Genomic_DNA"/>
</dbReference>
<gene>
    <name evidence="7" type="ORF">SO694_00060165</name>
</gene>
<feature type="compositionally biased region" description="Low complexity" evidence="5">
    <location>
        <begin position="272"/>
        <end position="281"/>
    </location>
</feature>
<feature type="compositionally biased region" description="Low complexity" evidence="5">
    <location>
        <begin position="297"/>
        <end position="322"/>
    </location>
</feature>
<sequence>MWMSLMIVMLVAIGFTRLLFLALDLRDDYEASQTRGDGASVARRRRHIHERMECQAKPRQVERIGEGSVSVYAPVGEFVGGRDVVSSLVDAMLCGEDTTVDAPKKKTVASDADDAAADDDDLEAANVVAALSRNAPETSECCSICFERAPNAVFLRTCGHGGCCYSCAVDVCATSRTCPFCRGPVEQVVIVDLASAIASGSDAARLDVVGPGMAFDGASTDDEDDAPRAKTPEPAAYNHMDDAHDCASSDDEDDFTFAAPREATGSSKRARATAAVAAAWRGSQPLERPEPKRRRSAPPADDAPAPAPDRPTAAAAEGAAAADDPRRREPARYATAALVEAHCGEVLGDDAAVVDARLVARPPRPPFAPGRRDAGPERREARDAWRAEHGDRADAAKAAHRRAGHFGHGFGPDGRPKLHSGYKDML</sequence>
<feature type="domain" description="RING-type" evidence="6">
    <location>
        <begin position="142"/>
        <end position="182"/>
    </location>
</feature>
<comment type="caution">
    <text evidence="7">The sequence shown here is derived from an EMBL/GenBank/DDBJ whole genome shotgun (WGS) entry which is preliminary data.</text>
</comment>